<dbReference type="FunFam" id="3.40.640.10:FF:000053">
    <property type="entry name" value="Aminotransferase, class I"/>
    <property type="match status" value="1"/>
</dbReference>
<protein>
    <submittedName>
        <fullName evidence="8">GntR family transcriptional regulator</fullName>
    </submittedName>
</protein>
<dbReference type="InterPro" id="IPR015424">
    <property type="entry name" value="PyrdxlP-dep_Trfase"/>
</dbReference>
<feature type="domain" description="Aminotransferase class I/classII large" evidence="7">
    <location>
        <begin position="95"/>
        <end position="431"/>
    </location>
</feature>
<dbReference type="PANTHER" id="PTHR42790:SF19">
    <property type="entry name" value="KYNURENINE_ALPHA-AMINOADIPATE AMINOTRANSFERASE, MITOCHONDRIAL"/>
    <property type="match status" value="1"/>
</dbReference>
<evidence type="ECO:0000256" key="1">
    <source>
        <dbReference type="ARBA" id="ARBA00001933"/>
    </source>
</evidence>
<dbReference type="InterPro" id="IPR015421">
    <property type="entry name" value="PyrdxlP-dep_Trfase_major"/>
</dbReference>
<organism evidence="8 9">
    <name type="scientific">Caballeronia sordidicola</name>
    <name type="common">Burkholderia sordidicola</name>
    <dbReference type="NCBI Taxonomy" id="196367"/>
    <lineage>
        <taxon>Bacteria</taxon>
        <taxon>Pseudomonadati</taxon>
        <taxon>Pseudomonadota</taxon>
        <taxon>Betaproteobacteria</taxon>
        <taxon>Burkholderiales</taxon>
        <taxon>Burkholderiaceae</taxon>
        <taxon>Caballeronia</taxon>
    </lineage>
</organism>
<evidence type="ECO:0000256" key="5">
    <source>
        <dbReference type="ARBA" id="ARBA00022679"/>
    </source>
</evidence>
<dbReference type="CDD" id="cd00609">
    <property type="entry name" value="AAT_like"/>
    <property type="match status" value="1"/>
</dbReference>
<dbReference type="Gene3D" id="3.40.640.10">
    <property type="entry name" value="Type I PLP-dependent aspartate aminotransferase-like (Major domain)"/>
    <property type="match status" value="1"/>
</dbReference>
<evidence type="ECO:0000256" key="2">
    <source>
        <dbReference type="ARBA" id="ARBA00007441"/>
    </source>
</evidence>
<dbReference type="Pfam" id="PF00155">
    <property type="entry name" value="Aminotran_1_2"/>
    <property type="match status" value="1"/>
</dbReference>
<sequence>MAMPAIFLCFVSEGKRHRVTRWPILRPPEHLRVVTGSQFELNIETSPYAGATRRVQPSAIRQLFSLLARPDVISLAGGFPSAAALDLNGLRGATERALISSLATSFQYGNSEGHEPLRELIAQRAKAKGMKLGAPDVLVTTGSQQAIDLITRVLVDPGDHVAVESPTYLGALQAFQFQGADVLAAPTDHEGVRVEQLEAMVVQHRPKLLYLIPNFANPTGHVMSLRRRKQVLALARTHRFFIVEDDAYGELYFQDPPPPSLFALANDEERQWVVHLASFSKILAPGLRLAWMSAPVELLRHLIVAKQLGDTHASTLAQLVAFHYLNAGSLEPSLGRMRRFYENQARAMQRAIKAELSGTPFNAMHPEGGMFYWADLPYVDTSAMLRNAIDEHGVAYVPGPAFYAGNPSRTRLRLSFASASVEQIGEGIRRLARCIRWDRVEASNQMTRAEHLP</sequence>
<dbReference type="EMBL" id="FCOC02000006">
    <property type="protein sequence ID" value="SAL30562.1"/>
    <property type="molecule type" value="Genomic_DNA"/>
</dbReference>
<comment type="subunit">
    <text evidence="3">Homodimer.</text>
</comment>
<evidence type="ECO:0000313" key="9">
    <source>
        <dbReference type="Proteomes" id="UP000054893"/>
    </source>
</evidence>
<evidence type="ECO:0000259" key="7">
    <source>
        <dbReference type="Pfam" id="PF00155"/>
    </source>
</evidence>
<evidence type="ECO:0000256" key="4">
    <source>
        <dbReference type="ARBA" id="ARBA00022576"/>
    </source>
</evidence>
<proteinExistence type="inferred from homology"/>
<dbReference type="PANTHER" id="PTHR42790">
    <property type="entry name" value="AMINOTRANSFERASE"/>
    <property type="match status" value="1"/>
</dbReference>
<dbReference type="InterPro" id="IPR050859">
    <property type="entry name" value="Class-I_PLP-dep_aminotransf"/>
</dbReference>
<gene>
    <name evidence="8" type="ORF">AWB64_02710</name>
</gene>
<evidence type="ECO:0000256" key="3">
    <source>
        <dbReference type="ARBA" id="ARBA00011738"/>
    </source>
</evidence>
<name>A0A158GEW7_CABSO</name>
<dbReference type="SUPFAM" id="SSF53383">
    <property type="entry name" value="PLP-dependent transferases"/>
    <property type="match status" value="1"/>
</dbReference>
<comment type="cofactor">
    <cofactor evidence="1">
        <name>pyridoxal 5'-phosphate</name>
        <dbReference type="ChEBI" id="CHEBI:597326"/>
    </cofactor>
</comment>
<dbReference type="InterPro" id="IPR015422">
    <property type="entry name" value="PyrdxlP-dep_Trfase_small"/>
</dbReference>
<dbReference type="GO" id="GO:0008483">
    <property type="term" value="F:transaminase activity"/>
    <property type="evidence" value="ECO:0007669"/>
    <property type="project" value="UniProtKB-KW"/>
</dbReference>
<comment type="similarity">
    <text evidence="2">Belongs to the class-I pyridoxal-phosphate-dependent aminotransferase family.</text>
</comment>
<dbReference type="InterPro" id="IPR004839">
    <property type="entry name" value="Aminotransferase_I/II_large"/>
</dbReference>
<reference evidence="8 9" key="1">
    <citation type="submission" date="2016-01" db="EMBL/GenBank/DDBJ databases">
        <authorList>
            <person name="Oliw E.H."/>
        </authorList>
    </citation>
    <scope>NUCLEOTIDE SEQUENCE [LARGE SCALE GENOMIC DNA]</scope>
    <source>
        <strain evidence="8">LMG 22029</strain>
    </source>
</reference>
<keyword evidence="5" id="KW-0808">Transferase</keyword>
<dbReference type="Gene3D" id="3.90.1150.10">
    <property type="entry name" value="Aspartate Aminotransferase, domain 1"/>
    <property type="match status" value="1"/>
</dbReference>
<dbReference type="Proteomes" id="UP000054893">
    <property type="component" value="Unassembled WGS sequence"/>
</dbReference>
<evidence type="ECO:0000313" key="8">
    <source>
        <dbReference type="EMBL" id="SAL30562.1"/>
    </source>
</evidence>
<dbReference type="GO" id="GO:0030170">
    <property type="term" value="F:pyridoxal phosphate binding"/>
    <property type="evidence" value="ECO:0007669"/>
    <property type="project" value="InterPro"/>
</dbReference>
<keyword evidence="6" id="KW-0663">Pyridoxal phosphate</keyword>
<dbReference type="AlphaFoldDB" id="A0A158GEW7"/>
<dbReference type="GO" id="GO:1901605">
    <property type="term" value="P:alpha-amino acid metabolic process"/>
    <property type="evidence" value="ECO:0007669"/>
    <property type="project" value="TreeGrafter"/>
</dbReference>
<keyword evidence="4" id="KW-0032">Aminotransferase</keyword>
<accession>A0A158GEW7</accession>
<evidence type="ECO:0000256" key="6">
    <source>
        <dbReference type="ARBA" id="ARBA00022898"/>
    </source>
</evidence>